<gene>
    <name evidence="2" type="ORF">C5689_09985</name>
</gene>
<evidence type="ECO:0000313" key="3">
    <source>
        <dbReference type="Proteomes" id="UP000245137"/>
    </source>
</evidence>
<organism evidence="2 3">
    <name type="scientific">Methylosinus sporium</name>
    <dbReference type="NCBI Taxonomy" id="428"/>
    <lineage>
        <taxon>Bacteria</taxon>
        <taxon>Pseudomonadati</taxon>
        <taxon>Pseudomonadota</taxon>
        <taxon>Alphaproteobacteria</taxon>
        <taxon>Hyphomicrobiales</taxon>
        <taxon>Methylocystaceae</taxon>
        <taxon>Methylosinus</taxon>
    </lineage>
</organism>
<dbReference type="EMBL" id="PUIV01000012">
    <property type="protein sequence ID" value="PWB94075.1"/>
    <property type="molecule type" value="Genomic_DNA"/>
</dbReference>
<sequence length="138" mass="14546">MIAGAPILGILLATAGASTALAQSCQEDFQKLSQRRMSQIQTLNNIGKASKGKMDPIAACPVARKLVSIETEMAAYIDKNKEWCNIPDAMVDGFKQARGKTQTFAAQACAVAAKAKKMQEEQAAGIGPQAQKLPAGPL</sequence>
<evidence type="ECO:0000256" key="1">
    <source>
        <dbReference type="SAM" id="SignalP"/>
    </source>
</evidence>
<comment type="caution">
    <text evidence="2">The sequence shown here is derived from an EMBL/GenBank/DDBJ whole genome shotgun (WGS) entry which is preliminary data.</text>
</comment>
<dbReference type="OrthoDB" id="8019615at2"/>
<evidence type="ECO:0000313" key="2">
    <source>
        <dbReference type="EMBL" id="PWB94075.1"/>
    </source>
</evidence>
<reference evidence="2 3" key="1">
    <citation type="journal article" date="2018" name="Appl. Microbiol. Biotechnol.">
        <title>Co-cultivation of the strictly anaerobic methanogen Methanosarcina barkeri with aerobic methanotrophs in an oxygen-limited membrane bioreactor.</title>
        <authorList>
            <person name="In 't Zandt M.H."/>
            <person name="van den Bosch T.J.M."/>
            <person name="Rijkers R."/>
            <person name="van Kessel M.A.H.J."/>
            <person name="Jetten M.S.M."/>
            <person name="Welte C.U."/>
        </authorList>
    </citation>
    <scope>NUCLEOTIDE SEQUENCE [LARGE SCALE GENOMIC DNA]</scope>
    <source>
        <strain evidence="2 3">DSM 17706</strain>
    </source>
</reference>
<dbReference type="RefSeq" id="WP_108917133.1">
    <property type="nucleotide sequence ID" value="NZ_CP189553.1"/>
</dbReference>
<proteinExistence type="predicted"/>
<dbReference type="AlphaFoldDB" id="A0A2U1SR46"/>
<feature type="signal peptide" evidence="1">
    <location>
        <begin position="1"/>
        <end position="22"/>
    </location>
</feature>
<keyword evidence="1" id="KW-0732">Signal</keyword>
<name>A0A2U1SR46_METSR</name>
<feature type="chain" id="PRO_5015583251" evidence="1">
    <location>
        <begin position="23"/>
        <end position="138"/>
    </location>
</feature>
<keyword evidence="3" id="KW-1185">Reference proteome</keyword>
<protein>
    <submittedName>
        <fullName evidence="2">Uncharacterized protein</fullName>
    </submittedName>
</protein>
<dbReference type="Proteomes" id="UP000245137">
    <property type="component" value="Unassembled WGS sequence"/>
</dbReference>
<accession>A0A2U1SR46</accession>